<dbReference type="CDD" id="cd06090">
    <property type="entry name" value="KOW_RPL27"/>
    <property type="match status" value="1"/>
</dbReference>
<dbReference type="GO" id="GO:0003735">
    <property type="term" value="F:structural constituent of ribosome"/>
    <property type="evidence" value="ECO:0007669"/>
    <property type="project" value="InterPro"/>
</dbReference>
<dbReference type="InterPro" id="IPR005824">
    <property type="entry name" value="KOW"/>
</dbReference>
<dbReference type="InterPro" id="IPR041991">
    <property type="entry name" value="Ribosomal_eL27_KOW"/>
</dbReference>
<dbReference type="SUPFAM" id="SSF50104">
    <property type="entry name" value="Translation proteins SH3-like domain"/>
    <property type="match status" value="1"/>
</dbReference>
<dbReference type="EMBL" id="JAMWBK010000002">
    <property type="protein sequence ID" value="KAJ8908111.1"/>
    <property type="molecule type" value="Genomic_DNA"/>
</dbReference>
<dbReference type="Gene3D" id="2.30.30.770">
    <property type="match status" value="1"/>
</dbReference>
<proteinExistence type="inferred from homology"/>
<dbReference type="FunFam" id="2.30.30.770:FF:000001">
    <property type="entry name" value="60S ribosomal protein L27"/>
    <property type="match status" value="1"/>
</dbReference>
<dbReference type="GO" id="GO:0006412">
    <property type="term" value="P:translation"/>
    <property type="evidence" value="ECO:0007669"/>
    <property type="project" value="InterPro"/>
</dbReference>
<evidence type="ECO:0000256" key="2">
    <source>
        <dbReference type="ARBA" id="ARBA00022980"/>
    </source>
</evidence>
<evidence type="ECO:0000256" key="4">
    <source>
        <dbReference type="RuleBase" id="RU000575"/>
    </source>
</evidence>
<dbReference type="AlphaFoldDB" id="A0AAV8V4J0"/>
<dbReference type="GO" id="GO:1990904">
    <property type="term" value="C:ribonucleoprotein complex"/>
    <property type="evidence" value="ECO:0007669"/>
    <property type="project" value="UniProtKB-KW"/>
</dbReference>
<organism evidence="6 7">
    <name type="scientific">Rhodosorus marinus</name>
    <dbReference type="NCBI Taxonomy" id="101924"/>
    <lineage>
        <taxon>Eukaryota</taxon>
        <taxon>Rhodophyta</taxon>
        <taxon>Stylonematophyceae</taxon>
        <taxon>Stylonematales</taxon>
        <taxon>Stylonemataceae</taxon>
        <taxon>Rhodosorus</taxon>
    </lineage>
</organism>
<feature type="domain" description="KOW" evidence="5">
    <location>
        <begin position="9"/>
        <end position="31"/>
    </location>
</feature>
<comment type="similarity">
    <text evidence="1 4">Belongs to the eukaryotic ribosomal protein eL27 family.</text>
</comment>
<dbReference type="InterPro" id="IPR018262">
    <property type="entry name" value="Ribosomal_eL27_CS"/>
</dbReference>
<reference evidence="6 7" key="1">
    <citation type="journal article" date="2023" name="Nat. Commun.">
        <title>Origin of minicircular mitochondrial genomes in red algae.</title>
        <authorList>
            <person name="Lee Y."/>
            <person name="Cho C.H."/>
            <person name="Lee Y.M."/>
            <person name="Park S.I."/>
            <person name="Yang J.H."/>
            <person name="West J.A."/>
            <person name="Bhattacharya D."/>
            <person name="Yoon H.S."/>
        </authorList>
    </citation>
    <scope>NUCLEOTIDE SEQUENCE [LARGE SCALE GENOMIC DNA]</scope>
    <source>
        <strain evidence="6 7">CCMP1338</strain>
        <tissue evidence="6">Whole cell</tissue>
    </source>
</reference>
<dbReference type="InterPro" id="IPR038655">
    <property type="entry name" value="Ribosomal_eL27_sf"/>
</dbReference>
<evidence type="ECO:0000259" key="5">
    <source>
        <dbReference type="Pfam" id="PF00467"/>
    </source>
</evidence>
<keyword evidence="7" id="KW-1185">Reference proteome</keyword>
<dbReference type="InterPro" id="IPR001141">
    <property type="entry name" value="Ribosomal_eL27"/>
</dbReference>
<sequence length="141" mass="16085">MVKVLKTSKVVIVLSGKYAGKKAVIVQNYDQGTSEHPYGHALVCGIEKYPMKVTKNMGEKKVQKRSKIKTFVKVVNYNHLMPTRYTFELGETVTSAVPSFTNSDVSVRTQARKDLRKVFANLSSQRYKGGKNQWFFTKLRF</sequence>
<name>A0AAV8V4J0_9RHOD</name>
<evidence type="ECO:0000313" key="6">
    <source>
        <dbReference type="EMBL" id="KAJ8908111.1"/>
    </source>
</evidence>
<evidence type="ECO:0000313" key="7">
    <source>
        <dbReference type="Proteomes" id="UP001157974"/>
    </source>
</evidence>
<dbReference type="InterPro" id="IPR008991">
    <property type="entry name" value="Translation_prot_SH3-like_sf"/>
</dbReference>
<comment type="caution">
    <text evidence="6">The sequence shown here is derived from an EMBL/GenBank/DDBJ whole genome shotgun (WGS) entry which is preliminary data.</text>
</comment>
<keyword evidence="3 4" id="KW-0687">Ribonucleoprotein</keyword>
<dbReference type="Pfam" id="PF01777">
    <property type="entry name" value="Ribosomal_L27e"/>
    <property type="match status" value="1"/>
</dbReference>
<protein>
    <recommendedName>
        <fullName evidence="4">60S ribosomal protein L27</fullName>
    </recommendedName>
</protein>
<evidence type="ECO:0000256" key="3">
    <source>
        <dbReference type="ARBA" id="ARBA00023274"/>
    </source>
</evidence>
<accession>A0AAV8V4J0</accession>
<keyword evidence="2 4" id="KW-0689">Ribosomal protein</keyword>
<evidence type="ECO:0000256" key="1">
    <source>
        <dbReference type="ARBA" id="ARBA00009124"/>
    </source>
</evidence>
<dbReference type="PANTHER" id="PTHR10497">
    <property type="entry name" value="60S RIBOSOMAL PROTEIN L27"/>
    <property type="match status" value="1"/>
</dbReference>
<dbReference type="GO" id="GO:0005840">
    <property type="term" value="C:ribosome"/>
    <property type="evidence" value="ECO:0007669"/>
    <property type="project" value="UniProtKB-KW"/>
</dbReference>
<dbReference type="Proteomes" id="UP001157974">
    <property type="component" value="Unassembled WGS sequence"/>
</dbReference>
<gene>
    <name evidence="6" type="ORF">NDN08_008206</name>
</gene>
<dbReference type="Pfam" id="PF00467">
    <property type="entry name" value="KOW"/>
    <property type="match status" value="1"/>
</dbReference>
<dbReference type="PROSITE" id="PS01107">
    <property type="entry name" value="RIBOSOMAL_L27E"/>
    <property type="match status" value="1"/>
</dbReference>